<keyword evidence="3" id="KW-1185">Reference proteome</keyword>
<dbReference type="AlphaFoldDB" id="A0A5Q3Q582"/>
<dbReference type="KEGG" id="sace:GIY23_00920"/>
<protein>
    <submittedName>
        <fullName evidence="2">Uncharacterized protein</fullName>
    </submittedName>
</protein>
<organism evidence="2 3">
    <name type="scientific">Allosaccharopolyspora coralli</name>
    <dbReference type="NCBI Taxonomy" id="2665642"/>
    <lineage>
        <taxon>Bacteria</taxon>
        <taxon>Bacillati</taxon>
        <taxon>Actinomycetota</taxon>
        <taxon>Actinomycetes</taxon>
        <taxon>Pseudonocardiales</taxon>
        <taxon>Pseudonocardiaceae</taxon>
        <taxon>Allosaccharopolyspora</taxon>
    </lineage>
</organism>
<dbReference type="PROSITE" id="PS00430">
    <property type="entry name" value="TONB_DEPENDENT_REC_1"/>
    <property type="match status" value="1"/>
</dbReference>
<dbReference type="EMBL" id="CP045929">
    <property type="protein sequence ID" value="QGK68314.1"/>
    <property type="molecule type" value="Genomic_DNA"/>
</dbReference>
<evidence type="ECO:0000256" key="1">
    <source>
        <dbReference type="SAM" id="MobiDB-lite"/>
    </source>
</evidence>
<sequence>MARRSNGPSEAQHPRSETVDNPRNFWKTTGCVGSMGAIATVVAAGITGVVALQVGKSTAPAPAPATETVTVTATVPAGRDNGQESSEPGADVLWADHFNMTSYVNFDVLPPENEGGQLSQASDGALNVSDDGAVWLEDTKPTRQQCENLIATHAVDKIDVDVGSRVCYKTRGERIAYFEVVGKSWESTRYRYETELVIWKS</sequence>
<accession>A0A5Q3Q582</accession>
<dbReference type="Proteomes" id="UP000371041">
    <property type="component" value="Chromosome"/>
</dbReference>
<proteinExistence type="predicted"/>
<evidence type="ECO:0000313" key="3">
    <source>
        <dbReference type="Proteomes" id="UP000371041"/>
    </source>
</evidence>
<reference evidence="3" key="1">
    <citation type="submission" date="2019-11" db="EMBL/GenBank/DDBJ databases">
        <title>The complete genome sequence of Saccharopolyspora sp. E2A.</title>
        <authorList>
            <person name="Zhang G."/>
        </authorList>
    </citation>
    <scope>NUCLEOTIDE SEQUENCE [LARGE SCALE GENOMIC DNA]</scope>
    <source>
        <strain evidence="3">E2A</strain>
    </source>
</reference>
<name>A0A5Q3Q582_9PSEU</name>
<dbReference type="RefSeq" id="WP_154074923.1">
    <property type="nucleotide sequence ID" value="NZ_CP045929.1"/>
</dbReference>
<gene>
    <name evidence="2" type="ORF">GIY23_00920</name>
</gene>
<feature type="region of interest" description="Disordered" evidence="1">
    <location>
        <begin position="1"/>
        <end position="24"/>
    </location>
</feature>
<dbReference type="InterPro" id="IPR010916">
    <property type="entry name" value="TonB_box_CS"/>
</dbReference>
<evidence type="ECO:0000313" key="2">
    <source>
        <dbReference type="EMBL" id="QGK68314.1"/>
    </source>
</evidence>